<reference evidence="3 4" key="1">
    <citation type="submission" date="2023-06" db="EMBL/GenBank/DDBJ databases">
        <title>Roseiconus lacunae JC819 isolated from Gulf of Mannar region, Tamil Nadu.</title>
        <authorList>
            <person name="Pk S."/>
            <person name="Ch S."/>
            <person name="Ch V.R."/>
        </authorList>
    </citation>
    <scope>NUCLEOTIDE SEQUENCE [LARGE SCALE GENOMIC DNA]</scope>
    <source>
        <strain evidence="3 4">JC819</strain>
    </source>
</reference>
<evidence type="ECO:0000313" key="3">
    <source>
        <dbReference type="EMBL" id="MDM4018030.1"/>
    </source>
</evidence>
<feature type="domain" description="Enoyl reductase (ER)" evidence="2">
    <location>
        <begin position="10"/>
        <end position="322"/>
    </location>
</feature>
<dbReference type="Proteomes" id="UP001239462">
    <property type="component" value="Unassembled WGS sequence"/>
</dbReference>
<dbReference type="InterPro" id="IPR051603">
    <property type="entry name" value="Zinc-ADH_QOR/CCCR"/>
</dbReference>
<dbReference type="Pfam" id="PF00107">
    <property type="entry name" value="ADH_zinc_N"/>
    <property type="match status" value="1"/>
</dbReference>
<organism evidence="3 4">
    <name type="scientific">Roseiconus lacunae</name>
    <dbReference type="NCBI Taxonomy" id="2605694"/>
    <lineage>
        <taxon>Bacteria</taxon>
        <taxon>Pseudomonadati</taxon>
        <taxon>Planctomycetota</taxon>
        <taxon>Planctomycetia</taxon>
        <taxon>Pirellulales</taxon>
        <taxon>Pirellulaceae</taxon>
        <taxon>Roseiconus</taxon>
    </lineage>
</organism>
<evidence type="ECO:0000259" key="2">
    <source>
        <dbReference type="SMART" id="SM00829"/>
    </source>
</evidence>
<evidence type="ECO:0000256" key="1">
    <source>
        <dbReference type="ARBA" id="ARBA00022857"/>
    </source>
</evidence>
<dbReference type="Gene3D" id="3.40.50.720">
    <property type="entry name" value="NAD(P)-binding Rossmann-like Domain"/>
    <property type="match status" value="1"/>
</dbReference>
<evidence type="ECO:0000313" key="4">
    <source>
        <dbReference type="Proteomes" id="UP001239462"/>
    </source>
</evidence>
<dbReference type="Pfam" id="PF08240">
    <property type="entry name" value="ADH_N"/>
    <property type="match status" value="1"/>
</dbReference>
<dbReference type="InterPro" id="IPR011032">
    <property type="entry name" value="GroES-like_sf"/>
</dbReference>
<sequence>MKAAYLTNTGGPDVIQFGDLDAPTAKVGQVLIDVKAAALNPIDTYVRSGLVAFDLPQPFIPGCDAAGEIAAIGEGVKGFDVGDQVWCSNQGLLGRQGTMAERIVVDSQWCYRMPDQIDHATAAANALVGITAHLGLFREGRLKSGETVFVIGGTGGVGAMVIQMAKAIGARVITTAGSDEKAERAKQLGADHVIQYTRESIADTVKHLAPAGVNLHWETRRMPNFDEAIDLLAPRGRMIVMAGRDSRPEFPVGPFYVKECSLHGFVMFKAAADEMQSCADDMNRWMSSGKLRGNIAKTFSLDQVSEAHRLQENEGVGGKIVIDCQS</sequence>
<dbReference type="InterPro" id="IPR020843">
    <property type="entry name" value="ER"/>
</dbReference>
<keyword evidence="4" id="KW-1185">Reference proteome</keyword>
<keyword evidence="1" id="KW-0521">NADP</keyword>
<dbReference type="CDD" id="cd08253">
    <property type="entry name" value="zeta_crystallin"/>
    <property type="match status" value="1"/>
</dbReference>
<protein>
    <submittedName>
        <fullName evidence="3">NADPH:quinone reductase</fullName>
    </submittedName>
</protein>
<name>A0ABT7PNE6_9BACT</name>
<dbReference type="RefSeq" id="WP_149499478.1">
    <property type="nucleotide sequence ID" value="NZ_JASZZN010000018.1"/>
</dbReference>
<dbReference type="PANTHER" id="PTHR44154">
    <property type="entry name" value="QUINONE OXIDOREDUCTASE"/>
    <property type="match status" value="1"/>
</dbReference>
<dbReference type="InterPro" id="IPR013149">
    <property type="entry name" value="ADH-like_C"/>
</dbReference>
<dbReference type="PANTHER" id="PTHR44154:SF1">
    <property type="entry name" value="QUINONE OXIDOREDUCTASE"/>
    <property type="match status" value="1"/>
</dbReference>
<accession>A0ABT7PNE6</accession>
<proteinExistence type="predicted"/>
<dbReference type="InterPro" id="IPR013154">
    <property type="entry name" value="ADH-like_N"/>
</dbReference>
<comment type="caution">
    <text evidence="3">The sequence shown here is derived from an EMBL/GenBank/DDBJ whole genome shotgun (WGS) entry which is preliminary data.</text>
</comment>
<dbReference type="SMART" id="SM00829">
    <property type="entry name" value="PKS_ER"/>
    <property type="match status" value="1"/>
</dbReference>
<dbReference type="SUPFAM" id="SSF50129">
    <property type="entry name" value="GroES-like"/>
    <property type="match status" value="1"/>
</dbReference>
<dbReference type="EMBL" id="JASZZN010000018">
    <property type="protein sequence ID" value="MDM4018030.1"/>
    <property type="molecule type" value="Genomic_DNA"/>
</dbReference>
<dbReference type="Gene3D" id="3.90.180.10">
    <property type="entry name" value="Medium-chain alcohol dehydrogenases, catalytic domain"/>
    <property type="match status" value="1"/>
</dbReference>
<dbReference type="InterPro" id="IPR036291">
    <property type="entry name" value="NAD(P)-bd_dom_sf"/>
</dbReference>
<gene>
    <name evidence="3" type="ORF">QTN89_21460</name>
</gene>
<dbReference type="SUPFAM" id="SSF51735">
    <property type="entry name" value="NAD(P)-binding Rossmann-fold domains"/>
    <property type="match status" value="1"/>
</dbReference>